<gene>
    <name evidence="11" type="primary">STE3</name>
</gene>
<feature type="transmembrane region" description="Helical" evidence="10">
    <location>
        <begin position="114"/>
        <end position="131"/>
    </location>
</feature>
<keyword evidence="8 11" id="KW-0675">Receptor</keyword>
<evidence type="ECO:0000256" key="5">
    <source>
        <dbReference type="ARBA" id="ARBA00022989"/>
    </source>
</evidence>
<evidence type="ECO:0000256" key="3">
    <source>
        <dbReference type="ARBA" id="ARBA00022507"/>
    </source>
</evidence>
<dbReference type="InterPro" id="IPR001499">
    <property type="entry name" value="GPCR_STE3"/>
</dbReference>
<feature type="transmembrane region" description="Helical" evidence="10">
    <location>
        <begin position="35"/>
        <end position="53"/>
    </location>
</feature>
<dbReference type="GO" id="GO:0005886">
    <property type="term" value="C:plasma membrane"/>
    <property type="evidence" value="ECO:0007669"/>
    <property type="project" value="TreeGrafter"/>
</dbReference>
<keyword evidence="4 10" id="KW-0812">Transmembrane</keyword>
<proteinExistence type="inferred from homology"/>
<keyword evidence="5 10" id="KW-1133">Transmembrane helix</keyword>
<reference evidence="11" key="1">
    <citation type="journal article" date="2011" name="BMC Evol. Biol.">
        <title>Evidence for maintenance of sex determinants but not of sexual stages in red yeasts, a group of early diverged basidiomycetes.</title>
        <authorList>
            <person name="Coelho M.A."/>
            <person name="Goncalves P."/>
            <person name="Sampaio J.P."/>
        </authorList>
    </citation>
    <scope>NUCLEOTIDE SEQUENCE</scope>
    <source>
        <strain evidence="11">CBS 491</strain>
    </source>
</reference>
<dbReference type="GO" id="GO:0000750">
    <property type="term" value="P:pheromone-dependent signal transduction involved in conjugation with cellular fusion"/>
    <property type="evidence" value="ECO:0007669"/>
    <property type="project" value="TreeGrafter"/>
</dbReference>
<keyword evidence="9" id="KW-0807">Transducer</keyword>
<evidence type="ECO:0000256" key="4">
    <source>
        <dbReference type="ARBA" id="ARBA00022692"/>
    </source>
</evidence>
<protein>
    <submittedName>
        <fullName evidence="11">Mating pheromone receptor a1</fullName>
    </submittedName>
</protein>
<sequence length="355" mass="40431">MFGPVFVVFNFLSIFFLILPSSWHLRARNTATLTYIFWCLVNVLPLAINSLVWRHRSDITAPIYCDIVTKLRVGGEVGIPASILCLTRQLESIAAARQAYFNEKDRRRRRIEELALGLGFPFLVMILHTVVQGHRYDIVERVGCVVAVYWSLPAVLLVQIWGIVFLLASCVYAALAARLFLARRKQFASVLESSKSAISTSRFVRLIALSVVEIAFALPILLFLRLYSLIHEPLLPYVNWAFVHENFGNIYHTRIDMLEVNVPQVAKAMFEISYWLYPVSSTLFFLFFGLGDEAISTYREWGKALKNLFPESAEVVPTESSIPYKQSLFATLPIVSLDQKWGSEKGDLKRLPWSS</sequence>
<evidence type="ECO:0000313" key="11">
    <source>
        <dbReference type="EMBL" id="AER30325.1"/>
    </source>
</evidence>
<keyword evidence="7 10" id="KW-0472">Membrane</keyword>
<evidence type="ECO:0000256" key="1">
    <source>
        <dbReference type="ARBA" id="ARBA00004141"/>
    </source>
</evidence>
<dbReference type="InterPro" id="IPR001546">
    <property type="entry name" value="GPCR_Pheromne_A_rcpt"/>
</dbReference>
<keyword evidence="3" id="KW-0589">Pheromone response</keyword>
<dbReference type="AlphaFoldDB" id="G8H2W8"/>
<keyword evidence="6" id="KW-0297">G-protein coupled receptor</keyword>
<dbReference type="GO" id="GO:0004933">
    <property type="term" value="F:mating-type a-factor pheromone receptor activity"/>
    <property type="evidence" value="ECO:0007669"/>
    <property type="project" value="InterPro"/>
</dbReference>
<evidence type="ECO:0000256" key="6">
    <source>
        <dbReference type="ARBA" id="ARBA00023040"/>
    </source>
</evidence>
<feature type="transmembrane region" description="Helical" evidence="10">
    <location>
        <begin position="203"/>
        <end position="227"/>
    </location>
</feature>
<dbReference type="EMBL" id="JN246670">
    <property type="protein sequence ID" value="AER30325.1"/>
    <property type="molecule type" value="Genomic_DNA"/>
</dbReference>
<organism evidence="11">
    <name type="scientific">Sporobolomyces pararoseus</name>
    <dbReference type="NCBI Taxonomy" id="5003"/>
    <lineage>
        <taxon>Eukaryota</taxon>
        <taxon>Fungi</taxon>
        <taxon>Dikarya</taxon>
        <taxon>Basidiomycota</taxon>
        <taxon>Pucciniomycotina</taxon>
        <taxon>Microbotryomycetes</taxon>
        <taxon>Sporidiobolales</taxon>
        <taxon>Sporidiobolaceae</taxon>
        <taxon>Sporobolomyces</taxon>
    </lineage>
</organism>
<dbReference type="PANTHER" id="PTHR28097">
    <property type="entry name" value="PHEROMONE A FACTOR RECEPTOR"/>
    <property type="match status" value="1"/>
</dbReference>
<dbReference type="CDD" id="cd14966">
    <property type="entry name" value="7tmD_STE3"/>
    <property type="match status" value="1"/>
</dbReference>
<dbReference type="PRINTS" id="PR00900">
    <property type="entry name" value="PHEROMONEAR"/>
</dbReference>
<dbReference type="PANTHER" id="PTHR28097:SF1">
    <property type="entry name" value="PHEROMONE A FACTOR RECEPTOR"/>
    <property type="match status" value="1"/>
</dbReference>
<feature type="transmembrane region" description="Helical" evidence="10">
    <location>
        <begin position="5"/>
        <end position="23"/>
    </location>
</feature>
<evidence type="ECO:0000256" key="7">
    <source>
        <dbReference type="ARBA" id="ARBA00023136"/>
    </source>
</evidence>
<feature type="transmembrane region" description="Helical" evidence="10">
    <location>
        <begin position="160"/>
        <end position="182"/>
    </location>
</feature>
<evidence type="ECO:0000256" key="8">
    <source>
        <dbReference type="ARBA" id="ARBA00023170"/>
    </source>
</evidence>
<evidence type="ECO:0000256" key="2">
    <source>
        <dbReference type="ARBA" id="ARBA00011085"/>
    </source>
</evidence>
<evidence type="ECO:0000256" key="9">
    <source>
        <dbReference type="ARBA" id="ARBA00023224"/>
    </source>
</evidence>
<comment type="subcellular location">
    <subcellularLocation>
        <location evidence="1">Membrane</location>
        <topology evidence="1">Multi-pass membrane protein</topology>
    </subcellularLocation>
</comment>
<name>G8H2W8_9BASI</name>
<comment type="similarity">
    <text evidence="2">Belongs to the G-protein coupled receptor 4 family.</text>
</comment>
<dbReference type="Pfam" id="PF02076">
    <property type="entry name" value="STE3"/>
    <property type="match status" value="1"/>
</dbReference>
<accession>G8H2W8</accession>
<evidence type="ECO:0000256" key="10">
    <source>
        <dbReference type="SAM" id="Phobius"/>
    </source>
</evidence>
<dbReference type="PRINTS" id="PR00899">
    <property type="entry name" value="GPCRSTE3"/>
</dbReference>
<feature type="transmembrane region" description="Helical" evidence="10">
    <location>
        <begin position="272"/>
        <end position="290"/>
    </location>
</feature>